<accession>A0A1I6YRG1</accession>
<dbReference type="PANTHER" id="PTHR36166:SF1">
    <property type="entry name" value="SRPBCC DOMAIN-CONTAINING PROTEIN"/>
    <property type="match status" value="1"/>
</dbReference>
<dbReference type="InterPro" id="IPR019587">
    <property type="entry name" value="Polyketide_cyclase/dehydratase"/>
</dbReference>
<dbReference type="PANTHER" id="PTHR36166">
    <property type="entry name" value="CHROMOSOME 9, WHOLE GENOME SHOTGUN SEQUENCE"/>
    <property type="match status" value="1"/>
</dbReference>
<keyword evidence="2" id="KW-1185">Reference proteome</keyword>
<dbReference type="AlphaFoldDB" id="A0A1I6YRG1"/>
<protein>
    <recommendedName>
        <fullName evidence="3">Polyketide cyclase / dehydrase and lipid transport</fullName>
    </recommendedName>
</protein>
<gene>
    <name evidence="1" type="ORF">SAMN05660657_01379</name>
</gene>
<dbReference type="OrthoDB" id="9810827at2"/>
<dbReference type="Proteomes" id="UP000199546">
    <property type="component" value="Unassembled WGS sequence"/>
</dbReference>
<dbReference type="CDD" id="cd07822">
    <property type="entry name" value="SRPBCC_4"/>
    <property type="match status" value="1"/>
</dbReference>
<name>A0A1I6YRG1_9ACTN</name>
<dbReference type="Pfam" id="PF10604">
    <property type="entry name" value="Polyketide_cyc2"/>
    <property type="match status" value="1"/>
</dbReference>
<evidence type="ECO:0000313" key="1">
    <source>
        <dbReference type="EMBL" id="SFT53015.1"/>
    </source>
</evidence>
<evidence type="ECO:0000313" key="2">
    <source>
        <dbReference type="Proteomes" id="UP000199546"/>
    </source>
</evidence>
<dbReference type="SUPFAM" id="SSF55961">
    <property type="entry name" value="Bet v1-like"/>
    <property type="match status" value="1"/>
</dbReference>
<reference evidence="2" key="1">
    <citation type="submission" date="2016-10" db="EMBL/GenBank/DDBJ databases">
        <authorList>
            <person name="Varghese N."/>
            <person name="Submissions S."/>
        </authorList>
    </citation>
    <scope>NUCLEOTIDE SEQUENCE [LARGE SCALE GENOMIC DNA]</scope>
    <source>
        <strain evidence="2">DSM 46136</strain>
    </source>
</reference>
<dbReference type="EMBL" id="FPBA01000003">
    <property type="protein sequence ID" value="SFT53015.1"/>
    <property type="molecule type" value="Genomic_DNA"/>
</dbReference>
<evidence type="ECO:0008006" key="3">
    <source>
        <dbReference type="Google" id="ProtNLM"/>
    </source>
</evidence>
<dbReference type="STRING" id="1296565.SAMN05660657_01379"/>
<proteinExistence type="predicted"/>
<organism evidence="1 2">
    <name type="scientific">Geodermatophilus amargosae</name>
    <dbReference type="NCBI Taxonomy" id="1296565"/>
    <lineage>
        <taxon>Bacteria</taxon>
        <taxon>Bacillati</taxon>
        <taxon>Actinomycetota</taxon>
        <taxon>Actinomycetes</taxon>
        <taxon>Geodermatophilales</taxon>
        <taxon>Geodermatophilaceae</taxon>
        <taxon>Geodermatophilus</taxon>
    </lineage>
</organism>
<dbReference type="InterPro" id="IPR023393">
    <property type="entry name" value="START-like_dom_sf"/>
</dbReference>
<sequence>MREISVSTTIDAPPALVWQVLTDTSAYGAWNPFMPVLAGELREGRRLEVRIVPPGSRGMTFRPTVTAAEEARELAWLGRLGLPGLFDGTHSFTLTPRTDGGTELTQREVFRGLLVPLGASMLRRTEAGFAAMNEALKHRAEGLAGRDGRVDATR</sequence>
<dbReference type="Gene3D" id="3.30.530.20">
    <property type="match status" value="1"/>
</dbReference>